<keyword evidence="3" id="KW-0804">Transcription</keyword>
<dbReference type="PANTHER" id="PTHR30154:SF53">
    <property type="entry name" value="HTH-TYPE TRANSCRIPTIONAL REGULATOR LRPC"/>
    <property type="match status" value="1"/>
</dbReference>
<dbReference type="Pfam" id="PF13412">
    <property type="entry name" value="HTH_24"/>
    <property type="match status" value="1"/>
</dbReference>
<dbReference type="PROSITE" id="PS50956">
    <property type="entry name" value="HTH_ASNC_2"/>
    <property type="match status" value="1"/>
</dbReference>
<dbReference type="GO" id="GO:0006355">
    <property type="term" value="P:regulation of DNA-templated transcription"/>
    <property type="evidence" value="ECO:0007669"/>
    <property type="project" value="UniProtKB-ARBA"/>
</dbReference>
<accession>A0AAP2GDX4</accession>
<dbReference type="RefSeq" id="WP_254090996.1">
    <property type="nucleotide sequence ID" value="NZ_JAHESC010000019.1"/>
</dbReference>
<dbReference type="Gene3D" id="3.30.70.920">
    <property type="match status" value="1"/>
</dbReference>
<dbReference type="PANTHER" id="PTHR30154">
    <property type="entry name" value="LEUCINE-RESPONSIVE REGULATORY PROTEIN"/>
    <property type="match status" value="1"/>
</dbReference>
<dbReference type="SUPFAM" id="SSF54909">
    <property type="entry name" value="Dimeric alpha+beta barrel"/>
    <property type="match status" value="1"/>
</dbReference>
<dbReference type="InterPro" id="IPR036390">
    <property type="entry name" value="WH_DNA-bd_sf"/>
</dbReference>
<gene>
    <name evidence="5" type="ORF">KK078_14470</name>
</gene>
<dbReference type="InterPro" id="IPR011008">
    <property type="entry name" value="Dimeric_a/b-barrel"/>
</dbReference>
<dbReference type="InterPro" id="IPR036388">
    <property type="entry name" value="WH-like_DNA-bd_sf"/>
</dbReference>
<keyword evidence="2" id="KW-0238">DNA-binding</keyword>
<dbReference type="GO" id="GO:0043565">
    <property type="term" value="F:sequence-specific DNA binding"/>
    <property type="evidence" value="ECO:0007669"/>
    <property type="project" value="InterPro"/>
</dbReference>
<keyword evidence="6" id="KW-1185">Reference proteome</keyword>
<evidence type="ECO:0000256" key="3">
    <source>
        <dbReference type="ARBA" id="ARBA00023163"/>
    </source>
</evidence>
<name>A0AAP2GDX4_9BACT</name>
<evidence type="ECO:0000313" key="5">
    <source>
        <dbReference type="EMBL" id="MBT1687769.1"/>
    </source>
</evidence>
<dbReference type="GO" id="GO:0043200">
    <property type="term" value="P:response to amino acid"/>
    <property type="evidence" value="ECO:0007669"/>
    <property type="project" value="TreeGrafter"/>
</dbReference>
<dbReference type="Pfam" id="PF01037">
    <property type="entry name" value="AsnC_trans_reg"/>
    <property type="match status" value="1"/>
</dbReference>
<evidence type="ECO:0000256" key="2">
    <source>
        <dbReference type="ARBA" id="ARBA00023125"/>
    </source>
</evidence>
<dbReference type="InterPro" id="IPR011991">
    <property type="entry name" value="ArsR-like_HTH"/>
</dbReference>
<evidence type="ECO:0000259" key="4">
    <source>
        <dbReference type="PROSITE" id="PS50956"/>
    </source>
</evidence>
<feature type="domain" description="HTH asnC-type" evidence="4">
    <location>
        <begin position="4"/>
        <end position="65"/>
    </location>
</feature>
<dbReference type="EMBL" id="JAHESC010000019">
    <property type="protein sequence ID" value="MBT1687769.1"/>
    <property type="molecule type" value="Genomic_DNA"/>
</dbReference>
<dbReference type="AlphaFoldDB" id="A0AAP2GDX4"/>
<dbReference type="PRINTS" id="PR00033">
    <property type="entry name" value="HTHASNC"/>
</dbReference>
<dbReference type="CDD" id="cd00090">
    <property type="entry name" value="HTH_ARSR"/>
    <property type="match status" value="1"/>
</dbReference>
<dbReference type="PROSITE" id="PS00519">
    <property type="entry name" value="HTH_ASNC_1"/>
    <property type="match status" value="1"/>
</dbReference>
<dbReference type="GO" id="GO:0005829">
    <property type="term" value="C:cytosol"/>
    <property type="evidence" value="ECO:0007669"/>
    <property type="project" value="TreeGrafter"/>
</dbReference>
<evidence type="ECO:0000313" key="6">
    <source>
        <dbReference type="Proteomes" id="UP001319180"/>
    </source>
</evidence>
<dbReference type="InterPro" id="IPR019887">
    <property type="entry name" value="Tscrpt_reg_AsnC/Lrp_C"/>
</dbReference>
<dbReference type="InterPro" id="IPR000485">
    <property type="entry name" value="AsnC-type_HTH_dom"/>
</dbReference>
<protein>
    <submittedName>
        <fullName evidence="5">Lrp/AsnC family transcriptional regulator</fullName>
    </submittedName>
</protein>
<dbReference type="InterPro" id="IPR019888">
    <property type="entry name" value="Tscrpt_reg_AsnC-like"/>
</dbReference>
<proteinExistence type="predicted"/>
<evidence type="ECO:0000256" key="1">
    <source>
        <dbReference type="ARBA" id="ARBA00023015"/>
    </source>
</evidence>
<dbReference type="SMART" id="SM00344">
    <property type="entry name" value="HTH_ASNC"/>
    <property type="match status" value="1"/>
</dbReference>
<comment type="caution">
    <text evidence="5">The sequence shown here is derived from an EMBL/GenBank/DDBJ whole genome shotgun (WGS) entry which is preliminary data.</text>
</comment>
<dbReference type="FunFam" id="1.10.10.10:FF:000186">
    <property type="entry name" value="AsnC family transcriptional regulator"/>
    <property type="match status" value="1"/>
</dbReference>
<keyword evidence="1" id="KW-0805">Transcription regulation</keyword>
<dbReference type="Gene3D" id="1.10.10.10">
    <property type="entry name" value="Winged helix-like DNA-binding domain superfamily/Winged helix DNA-binding domain"/>
    <property type="match status" value="1"/>
</dbReference>
<dbReference type="Proteomes" id="UP001319180">
    <property type="component" value="Unassembled WGS sequence"/>
</dbReference>
<reference evidence="5 6" key="1">
    <citation type="submission" date="2021-05" db="EMBL/GenBank/DDBJ databases">
        <title>A Polyphasic approach of four new species of the genus Ohtaekwangia: Ohtaekwangia histidinii sp. nov., Ohtaekwangia cretensis sp. nov., Ohtaekwangia indiensis sp. nov., Ohtaekwangia reichenbachii sp. nov. from diverse environment.</title>
        <authorList>
            <person name="Octaviana S."/>
        </authorList>
    </citation>
    <scope>NUCLEOTIDE SEQUENCE [LARGE SCALE GENOMIC DNA]</scope>
    <source>
        <strain evidence="5 6">PWU37</strain>
    </source>
</reference>
<dbReference type="SUPFAM" id="SSF46785">
    <property type="entry name" value="Winged helix' DNA-binding domain"/>
    <property type="match status" value="1"/>
</dbReference>
<dbReference type="InterPro" id="IPR019885">
    <property type="entry name" value="Tscrpt_reg_HTH_AsnC-type_CS"/>
</dbReference>
<sequence>MRTFDELNWKILQELQKNARISNAEIGRRVGLSAPAVAERILRMEEDGVIQGYQPVIDYDKLNLTVKVFVHFKAGAMKHTEMVRKIDKIPQIVEWHAVTGENCMLLKVVVATTKELEALLIELGRVGDTTTSLILSGNTFPRTLQMP</sequence>
<organism evidence="5 6">
    <name type="scientific">Dawidia soli</name>
    <dbReference type="NCBI Taxonomy" id="2782352"/>
    <lineage>
        <taxon>Bacteria</taxon>
        <taxon>Pseudomonadati</taxon>
        <taxon>Bacteroidota</taxon>
        <taxon>Cytophagia</taxon>
        <taxon>Cytophagales</taxon>
        <taxon>Chryseotaleaceae</taxon>
        <taxon>Dawidia</taxon>
    </lineage>
</organism>